<feature type="compositionally biased region" description="Basic and acidic residues" evidence="1">
    <location>
        <begin position="85"/>
        <end position="105"/>
    </location>
</feature>
<dbReference type="AlphaFoldDB" id="R0LT84"/>
<name>R0LT84_ANAPL</name>
<reference evidence="3" key="1">
    <citation type="journal article" date="2013" name="Nat. Genet.">
        <title>The duck genome and transcriptome provide insight into an avian influenza virus reservoir species.</title>
        <authorList>
            <person name="Huang Y."/>
            <person name="Li Y."/>
            <person name="Burt D.W."/>
            <person name="Chen H."/>
            <person name="Zhang Y."/>
            <person name="Qian W."/>
            <person name="Kim H."/>
            <person name="Gan S."/>
            <person name="Zhao Y."/>
            <person name="Li J."/>
            <person name="Yi K."/>
            <person name="Feng H."/>
            <person name="Zhu P."/>
            <person name="Li B."/>
            <person name="Liu Q."/>
            <person name="Fairley S."/>
            <person name="Magor K.E."/>
            <person name="Du Z."/>
            <person name="Hu X."/>
            <person name="Goodman L."/>
            <person name="Tafer H."/>
            <person name="Vignal A."/>
            <person name="Lee T."/>
            <person name="Kim K.W."/>
            <person name="Sheng Z."/>
            <person name="An Y."/>
            <person name="Searle S."/>
            <person name="Herrero J."/>
            <person name="Groenen M.A."/>
            <person name="Crooijmans R.P."/>
            <person name="Faraut T."/>
            <person name="Cai Q."/>
            <person name="Webster R.G."/>
            <person name="Aldridge J.R."/>
            <person name="Warren W.C."/>
            <person name="Bartschat S."/>
            <person name="Kehr S."/>
            <person name="Marz M."/>
            <person name="Stadler P.F."/>
            <person name="Smith J."/>
            <person name="Kraus R.H."/>
            <person name="Zhao Y."/>
            <person name="Ren L."/>
            <person name="Fei J."/>
            <person name="Morisson M."/>
            <person name="Kaiser P."/>
            <person name="Griffin D.K."/>
            <person name="Rao M."/>
            <person name="Pitel F."/>
            <person name="Wang J."/>
            <person name="Li N."/>
        </authorList>
    </citation>
    <scope>NUCLEOTIDE SEQUENCE [LARGE SCALE GENOMIC DNA]</scope>
</reference>
<gene>
    <name evidence="2" type="ORF">Anapl_03329</name>
</gene>
<dbReference type="Proteomes" id="UP000296049">
    <property type="component" value="Unassembled WGS sequence"/>
</dbReference>
<accession>R0LT84</accession>
<evidence type="ECO:0000256" key="1">
    <source>
        <dbReference type="SAM" id="MobiDB-lite"/>
    </source>
</evidence>
<protein>
    <submittedName>
        <fullName evidence="2">Uncharacterized protein</fullName>
    </submittedName>
</protein>
<evidence type="ECO:0000313" key="3">
    <source>
        <dbReference type="Proteomes" id="UP000296049"/>
    </source>
</evidence>
<keyword evidence="3" id="KW-1185">Reference proteome</keyword>
<dbReference type="EMBL" id="KB742733">
    <property type="protein sequence ID" value="EOB04970.1"/>
    <property type="molecule type" value="Genomic_DNA"/>
</dbReference>
<organism evidence="2 3">
    <name type="scientific">Anas platyrhynchos</name>
    <name type="common">Mallard</name>
    <name type="synonym">Anas boschas</name>
    <dbReference type="NCBI Taxonomy" id="8839"/>
    <lineage>
        <taxon>Eukaryota</taxon>
        <taxon>Metazoa</taxon>
        <taxon>Chordata</taxon>
        <taxon>Craniata</taxon>
        <taxon>Vertebrata</taxon>
        <taxon>Euteleostomi</taxon>
        <taxon>Archelosauria</taxon>
        <taxon>Archosauria</taxon>
        <taxon>Dinosauria</taxon>
        <taxon>Saurischia</taxon>
        <taxon>Theropoda</taxon>
        <taxon>Coelurosauria</taxon>
        <taxon>Aves</taxon>
        <taxon>Neognathae</taxon>
        <taxon>Galloanserae</taxon>
        <taxon>Anseriformes</taxon>
        <taxon>Anatidae</taxon>
        <taxon>Anatinae</taxon>
        <taxon>Anas</taxon>
    </lineage>
</organism>
<sequence>MSLARCLYSSSSQTEVAQQQTVTPDSTFLYTNKVVQWQYADKIQTCVDLTYILENLLNQKRGEGEKEKGKKEHLGLAILGKTWLEKGEDEKGEKAHEQKRQELTGKDPPPSSVSQICCQTHKASHKPLIVFPAELSCLPCVPLIISSALTCMP</sequence>
<evidence type="ECO:0000313" key="2">
    <source>
        <dbReference type="EMBL" id="EOB04970.1"/>
    </source>
</evidence>
<feature type="region of interest" description="Disordered" evidence="1">
    <location>
        <begin position="85"/>
        <end position="112"/>
    </location>
</feature>
<proteinExistence type="predicted"/>